<keyword evidence="2 4" id="KW-0479">Metal-binding</keyword>
<dbReference type="InterPro" id="IPR011042">
    <property type="entry name" value="6-blade_b-propeller_TolB-like"/>
</dbReference>
<dbReference type="PANTHER" id="PTHR33546:SF1">
    <property type="entry name" value="LARGE, MULTIFUNCTIONAL SECRETED PROTEIN"/>
    <property type="match status" value="1"/>
</dbReference>
<sequence length="849" mass="93012">MCNNKLRFVLAGWSLPLIHVTATTMSLLLGICGFVANADETPRVLDPQWRLTQIASEPDLVTPTGCCFDDQGRLLVIECHTHFPPDDYLGPKTDRIYRFDDSDGDGVLDRQRLFYEGGEATMNIANLGDGWFAVCTRSELMKLRDSVNDGIADQRVVLLTHETSANYPHNGLGGLTLGPDGWLYVGQGENFGEPYQLIGSDGSKQVGGGEGGNVFRCRTDGSRVERVATGFWNPFGLCFDSANRLWAAGNDPDSMPPNRLMHIVHGGDYGFQFRFGRAGIHPLQSWNGEFPGTLPMTAGTGEAACAVIQHGSHLWVTSWGDNRIERYSLDPRGASWTSKTEVVVQGDENFRPVAMAIAKDGSIYITDWVDRSYPVHGKGRLWRLSPVNDAVLQTQSLPEITAAETNALPLSESTSMAIETRLNALRNDDPFVRQAAITGLVQQDQLSALDQKMLTDPQHRVGRMLAWRWKELCDPASVPAVKRNTMIAAGLKDDSDAVVLTALRWAAERMCKDQLPAITSLLKQDRLSPPVFSAAMAAIAYLETGAASGRGRDPAIEKRLVEFANDVTRSARLRGLALQRLPPDADSPSDQELGNDIDGNTDRVLSREVVRLLVARGTDGSFDELAKIASNESIDEQTRADAIAGLSPKAASYAGLINRLSLPKQPAVLQVETKRIRNTNVRRDNAARPSRENIDGWMQLVGRSQDVDAGRRVFFRRGCSNCHVHSGRGTNTGPDLTHLAGQMTRPRILESILNPSKEVGPLYVPWTVLTSDGHVLTGLKMDRPGAKNQLRLQGADGNIFEVPRDEIEQLQPSEKSIMPVGLEDSMTLDELADLIAFLSEGELDMTAGN</sequence>
<feature type="domain" description="Cytochrome c" evidence="6">
    <location>
        <begin position="705"/>
        <end position="842"/>
    </location>
</feature>
<proteinExistence type="predicted"/>
<keyword evidence="8" id="KW-1185">Reference proteome</keyword>
<dbReference type="InterPro" id="IPR011041">
    <property type="entry name" value="Quinoprot_gluc/sorb_DH_b-prop"/>
</dbReference>
<evidence type="ECO:0000256" key="4">
    <source>
        <dbReference type="PROSITE-ProRule" id="PRU00433"/>
    </source>
</evidence>
<name>A0ABP9VX67_9BACT</name>
<dbReference type="InterPro" id="IPR011989">
    <property type="entry name" value="ARM-like"/>
</dbReference>
<dbReference type="InterPro" id="IPR036909">
    <property type="entry name" value="Cyt_c-like_dom_sf"/>
</dbReference>
<keyword evidence="3 4" id="KW-0408">Iron</keyword>
<evidence type="ECO:0000259" key="6">
    <source>
        <dbReference type="PROSITE" id="PS51007"/>
    </source>
</evidence>
<organism evidence="7 8">
    <name type="scientific">Novipirellula caenicola</name>
    <dbReference type="NCBI Taxonomy" id="1536901"/>
    <lineage>
        <taxon>Bacteria</taxon>
        <taxon>Pseudomonadati</taxon>
        <taxon>Planctomycetota</taxon>
        <taxon>Planctomycetia</taxon>
        <taxon>Pirellulales</taxon>
        <taxon>Pirellulaceae</taxon>
        <taxon>Novipirellula</taxon>
    </lineage>
</organism>
<dbReference type="Pfam" id="PF23500">
    <property type="entry name" value="DUF7133"/>
    <property type="match status" value="1"/>
</dbReference>
<evidence type="ECO:0000256" key="2">
    <source>
        <dbReference type="ARBA" id="ARBA00022723"/>
    </source>
</evidence>
<accession>A0ABP9VX67</accession>
<dbReference type="InterPro" id="IPR016024">
    <property type="entry name" value="ARM-type_fold"/>
</dbReference>
<dbReference type="Gene3D" id="1.25.10.10">
    <property type="entry name" value="Leucine-rich Repeat Variant"/>
    <property type="match status" value="1"/>
</dbReference>
<dbReference type="EMBL" id="BAABRO010000016">
    <property type="protein sequence ID" value="GAA5509739.1"/>
    <property type="molecule type" value="Genomic_DNA"/>
</dbReference>
<dbReference type="Proteomes" id="UP001416858">
    <property type="component" value="Unassembled WGS sequence"/>
</dbReference>
<dbReference type="Gene3D" id="1.10.760.10">
    <property type="entry name" value="Cytochrome c-like domain"/>
    <property type="match status" value="1"/>
</dbReference>
<protein>
    <recommendedName>
        <fullName evidence="6">Cytochrome c domain-containing protein</fullName>
    </recommendedName>
</protein>
<dbReference type="SUPFAM" id="SSF46626">
    <property type="entry name" value="Cytochrome c"/>
    <property type="match status" value="1"/>
</dbReference>
<dbReference type="NCBIfam" id="TIGR02603">
    <property type="entry name" value="CxxCH_TIGR02603"/>
    <property type="match status" value="1"/>
</dbReference>
<gene>
    <name evidence="7" type="ORF">Rcae01_05242</name>
</gene>
<dbReference type="InterPro" id="IPR013428">
    <property type="entry name" value="Membrane-bound_put_N"/>
</dbReference>
<dbReference type="SUPFAM" id="SSF48371">
    <property type="entry name" value="ARM repeat"/>
    <property type="match status" value="1"/>
</dbReference>
<dbReference type="Gene3D" id="2.120.10.30">
    <property type="entry name" value="TolB, C-terminal domain"/>
    <property type="match status" value="1"/>
</dbReference>
<dbReference type="InterPro" id="IPR055557">
    <property type="entry name" value="DUF7133"/>
</dbReference>
<dbReference type="InterPro" id="IPR013427">
    <property type="entry name" value="Haem-bd_dom_put"/>
</dbReference>
<dbReference type="PROSITE" id="PS51007">
    <property type="entry name" value="CYTC"/>
    <property type="match status" value="1"/>
</dbReference>
<evidence type="ECO:0000256" key="1">
    <source>
        <dbReference type="ARBA" id="ARBA00022617"/>
    </source>
</evidence>
<dbReference type="SUPFAM" id="SSF50952">
    <property type="entry name" value="Soluble quinoprotein glucose dehydrogenase"/>
    <property type="match status" value="1"/>
</dbReference>
<reference evidence="7 8" key="1">
    <citation type="submission" date="2024-02" db="EMBL/GenBank/DDBJ databases">
        <title>Rhodopirellula caenicola NBRC 110016.</title>
        <authorList>
            <person name="Ichikawa N."/>
            <person name="Katano-Makiyama Y."/>
            <person name="Hidaka K."/>
        </authorList>
    </citation>
    <scope>NUCLEOTIDE SEQUENCE [LARGE SCALE GENOMIC DNA]</scope>
    <source>
        <strain evidence="7 8">NBRC 110016</strain>
    </source>
</reference>
<evidence type="ECO:0000256" key="3">
    <source>
        <dbReference type="ARBA" id="ARBA00023004"/>
    </source>
</evidence>
<evidence type="ECO:0000313" key="8">
    <source>
        <dbReference type="Proteomes" id="UP001416858"/>
    </source>
</evidence>
<evidence type="ECO:0000313" key="7">
    <source>
        <dbReference type="EMBL" id="GAA5509739.1"/>
    </source>
</evidence>
<dbReference type="InterPro" id="IPR009056">
    <property type="entry name" value="Cyt_c-like_dom"/>
</dbReference>
<dbReference type="PANTHER" id="PTHR33546">
    <property type="entry name" value="LARGE, MULTIFUNCTIONAL SECRETED PROTEIN-RELATED"/>
    <property type="match status" value="1"/>
</dbReference>
<feature type="region of interest" description="Disordered" evidence="5">
    <location>
        <begin position="579"/>
        <end position="599"/>
    </location>
</feature>
<dbReference type="NCBIfam" id="TIGR02604">
    <property type="entry name" value="Piru_Ver_Nterm"/>
    <property type="match status" value="1"/>
</dbReference>
<keyword evidence="1 4" id="KW-0349">Heme</keyword>
<comment type="caution">
    <text evidence="7">The sequence shown here is derived from an EMBL/GenBank/DDBJ whole genome shotgun (WGS) entry which is preliminary data.</text>
</comment>
<evidence type="ECO:0000256" key="5">
    <source>
        <dbReference type="SAM" id="MobiDB-lite"/>
    </source>
</evidence>